<dbReference type="Gene3D" id="3.40.630.30">
    <property type="match status" value="1"/>
</dbReference>
<dbReference type="InterPro" id="IPR000182">
    <property type="entry name" value="GNAT_dom"/>
</dbReference>
<evidence type="ECO:0000259" key="1">
    <source>
        <dbReference type="PROSITE" id="PS51186"/>
    </source>
</evidence>
<organism evidence="2 3">
    <name type="scientific">Blastomonas marina</name>
    <dbReference type="NCBI Taxonomy" id="1867408"/>
    <lineage>
        <taxon>Bacteria</taxon>
        <taxon>Pseudomonadati</taxon>
        <taxon>Pseudomonadota</taxon>
        <taxon>Alphaproteobacteria</taxon>
        <taxon>Sphingomonadales</taxon>
        <taxon>Sphingomonadaceae</taxon>
        <taxon>Blastomonas</taxon>
    </lineage>
</organism>
<name>A0ABQ1FGB1_9SPHN</name>
<dbReference type="EMBL" id="BMID01000001">
    <property type="protein sequence ID" value="GGA11901.1"/>
    <property type="molecule type" value="Genomic_DNA"/>
</dbReference>
<keyword evidence="3" id="KW-1185">Reference proteome</keyword>
<dbReference type="InterPro" id="IPR016181">
    <property type="entry name" value="Acyl_CoA_acyltransferase"/>
</dbReference>
<evidence type="ECO:0000313" key="2">
    <source>
        <dbReference type="EMBL" id="GGA11901.1"/>
    </source>
</evidence>
<comment type="caution">
    <text evidence="2">The sequence shown here is derived from an EMBL/GenBank/DDBJ whole genome shotgun (WGS) entry which is preliminary data.</text>
</comment>
<evidence type="ECO:0000313" key="3">
    <source>
        <dbReference type="Proteomes" id="UP000603317"/>
    </source>
</evidence>
<protein>
    <recommendedName>
        <fullName evidence="1">N-acetyltransferase domain-containing protein</fullName>
    </recommendedName>
</protein>
<dbReference type="PROSITE" id="PS51186">
    <property type="entry name" value="GNAT"/>
    <property type="match status" value="1"/>
</dbReference>
<dbReference type="RefSeq" id="WP_188642843.1">
    <property type="nucleotide sequence ID" value="NZ_BMID01000001.1"/>
</dbReference>
<dbReference type="InterPro" id="IPR051908">
    <property type="entry name" value="Ribosomal_N-acetyltransferase"/>
</dbReference>
<feature type="domain" description="N-acetyltransferase" evidence="1">
    <location>
        <begin position="21"/>
        <end position="176"/>
    </location>
</feature>
<dbReference type="SUPFAM" id="SSF55729">
    <property type="entry name" value="Acyl-CoA N-acyltransferases (Nat)"/>
    <property type="match status" value="1"/>
</dbReference>
<dbReference type="PANTHER" id="PTHR43441:SF2">
    <property type="entry name" value="FAMILY ACETYLTRANSFERASE, PUTATIVE (AFU_ORTHOLOGUE AFUA_7G00850)-RELATED"/>
    <property type="match status" value="1"/>
</dbReference>
<dbReference type="Pfam" id="PF13302">
    <property type="entry name" value="Acetyltransf_3"/>
    <property type="match status" value="1"/>
</dbReference>
<gene>
    <name evidence="2" type="ORF">GCM10010923_23210</name>
</gene>
<accession>A0ABQ1FGB1</accession>
<proteinExistence type="predicted"/>
<dbReference type="Proteomes" id="UP000603317">
    <property type="component" value="Unassembled WGS sequence"/>
</dbReference>
<reference evidence="3" key="1">
    <citation type="journal article" date="2019" name="Int. J. Syst. Evol. Microbiol.">
        <title>The Global Catalogue of Microorganisms (GCM) 10K type strain sequencing project: providing services to taxonomists for standard genome sequencing and annotation.</title>
        <authorList>
            <consortium name="The Broad Institute Genomics Platform"/>
            <consortium name="The Broad Institute Genome Sequencing Center for Infectious Disease"/>
            <person name="Wu L."/>
            <person name="Ma J."/>
        </authorList>
    </citation>
    <scope>NUCLEOTIDE SEQUENCE [LARGE SCALE GENOMIC DNA]</scope>
    <source>
        <strain evidence="3">CGMCC 1.15297</strain>
    </source>
</reference>
<dbReference type="PANTHER" id="PTHR43441">
    <property type="entry name" value="RIBOSOMAL-PROTEIN-SERINE ACETYLTRANSFERASE"/>
    <property type="match status" value="1"/>
</dbReference>
<sequence>MTARFRELRGQKVVLRTFGADDVSEAYIGWLNNPEVTRFSNQRFRTHDRASCEAYLASFEGSDNLFVSVRDAADGAAVGTMTAYRNAHHGTCDVGIMIGQRDYWGGGYGQEAWDLLTGWLLSEGGVRKLTAGCLAPNKGMVRLMERSGMHLEATRKRHEIVDGAPEDIVLYARFAD</sequence>